<dbReference type="Proteomes" id="UP000235584">
    <property type="component" value="Chromosome"/>
</dbReference>
<sequence length="300" mass="34804">MVTSLFIYIGSLISLLFLPEKSWTFLWERARALRQLALVQKKTPSGERLLKFLPELEAKMGMGMKTVEMEIPRYKFYTTLLHQLLEAHRKLGVNLKFILPELRSNVIKDLQFEKKMKGLILGGNLQFAAITITTWGFIWLSSSLADLPLYPGDLFFIFCLQAVAIIVFNFAVKKAQALMFNKFSHVMEGLYLFISMAEVGLSAGRVLADSKVLDGDLMRYREFSFCAERVKEHVQRWRENGVSPRPGVTEVVREVWHLQELCFEKFLKVADLIKFSVLAVFFLPAYFFYLYSIFQYFVLQ</sequence>
<dbReference type="RefSeq" id="WP_102243105.1">
    <property type="nucleotide sequence ID" value="NZ_CP025704.1"/>
</dbReference>
<reference evidence="1 2" key="1">
    <citation type="submission" date="2018-01" db="EMBL/GenBank/DDBJ databases">
        <title>Complete genome sequence of Bacteriovorax stolpii DSM12778.</title>
        <authorList>
            <person name="Tang B."/>
            <person name="Chang J."/>
        </authorList>
    </citation>
    <scope>NUCLEOTIDE SEQUENCE [LARGE SCALE GENOMIC DNA]</scope>
    <source>
        <strain evidence="1 2">DSM 12778</strain>
    </source>
</reference>
<organism evidence="1 2">
    <name type="scientific">Bacteriovorax stolpii</name>
    <name type="common">Bdellovibrio stolpii</name>
    <dbReference type="NCBI Taxonomy" id="960"/>
    <lineage>
        <taxon>Bacteria</taxon>
        <taxon>Pseudomonadati</taxon>
        <taxon>Bdellovibrionota</taxon>
        <taxon>Bacteriovoracia</taxon>
        <taxon>Bacteriovoracales</taxon>
        <taxon>Bacteriovoracaceae</taxon>
        <taxon>Bacteriovorax</taxon>
    </lineage>
</organism>
<accession>A0A2K9NQN5</accession>
<dbReference type="KEGG" id="bsto:C0V70_06755"/>
<evidence type="ECO:0000313" key="1">
    <source>
        <dbReference type="EMBL" id="AUN97812.1"/>
    </source>
</evidence>
<evidence type="ECO:0000313" key="2">
    <source>
        <dbReference type="Proteomes" id="UP000235584"/>
    </source>
</evidence>
<gene>
    <name evidence="1" type="ORF">C0V70_06755</name>
</gene>
<dbReference type="EMBL" id="CP025704">
    <property type="protein sequence ID" value="AUN97812.1"/>
    <property type="molecule type" value="Genomic_DNA"/>
</dbReference>
<dbReference type="AlphaFoldDB" id="A0A2K9NQN5"/>
<protein>
    <submittedName>
        <fullName evidence="1">Uncharacterized protein</fullName>
    </submittedName>
</protein>
<name>A0A2K9NQN5_BACTC</name>
<proteinExistence type="predicted"/>
<keyword evidence="2" id="KW-1185">Reference proteome</keyword>